<gene>
    <name evidence="1" type="ORF">DV515_00013315</name>
</gene>
<dbReference type="AlphaFoldDB" id="A0A3L8S1B2"/>
<comment type="caution">
    <text evidence="1">The sequence shown here is derived from an EMBL/GenBank/DDBJ whole genome shotgun (WGS) entry which is preliminary data.</text>
</comment>
<evidence type="ECO:0000313" key="2">
    <source>
        <dbReference type="Proteomes" id="UP000276834"/>
    </source>
</evidence>
<dbReference type="EMBL" id="QUSF01000088">
    <property type="protein sequence ID" value="RLV93878.1"/>
    <property type="molecule type" value="Genomic_DNA"/>
</dbReference>
<accession>A0A3L8S1B2</accession>
<keyword evidence="2" id="KW-1185">Reference proteome</keyword>
<evidence type="ECO:0000313" key="1">
    <source>
        <dbReference type="EMBL" id="RLV93878.1"/>
    </source>
</evidence>
<protein>
    <submittedName>
        <fullName evidence="1">Uncharacterized protein</fullName>
    </submittedName>
</protein>
<reference evidence="1 2" key="1">
    <citation type="journal article" date="2018" name="Proc. R. Soc. B">
        <title>A non-coding region near Follistatin controls head colour polymorphism in the Gouldian finch.</title>
        <authorList>
            <person name="Toomey M.B."/>
            <person name="Marques C.I."/>
            <person name="Andrade P."/>
            <person name="Araujo P.M."/>
            <person name="Sabatino S."/>
            <person name="Gazda M.A."/>
            <person name="Afonso S."/>
            <person name="Lopes R.J."/>
            <person name="Corbo J.C."/>
            <person name="Carneiro M."/>
        </authorList>
    </citation>
    <scope>NUCLEOTIDE SEQUENCE [LARGE SCALE GENOMIC DNA]</scope>
    <source>
        <strain evidence="1">Red01</strain>
        <tissue evidence="1">Muscle</tissue>
    </source>
</reference>
<sequence length="203" mass="23379">MNGITTDFAVTPMSFRGLLQSYFVSHEILPGRLCLEKDLIRLAWRAWLAPKHDMWCFLPSCSLSATHIQELEHSDLIPGRFASYMEGGQPMLLKGMCNTRPRLPKQFLLDTTVKHFRETSFPTNISTYSCARGLFLLINKDLKTAPVFLLSRDKNSFFENTCLMVRKKDLKCVLTKNCALKPLKELNWGKVHKSKLFEAFCFH</sequence>
<name>A0A3L8S1B2_CHLGU</name>
<organism evidence="1 2">
    <name type="scientific">Chloebia gouldiae</name>
    <name type="common">Gouldian finch</name>
    <name type="synonym">Erythrura gouldiae</name>
    <dbReference type="NCBI Taxonomy" id="44316"/>
    <lineage>
        <taxon>Eukaryota</taxon>
        <taxon>Metazoa</taxon>
        <taxon>Chordata</taxon>
        <taxon>Craniata</taxon>
        <taxon>Vertebrata</taxon>
        <taxon>Euteleostomi</taxon>
        <taxon>Archelosauria</taxon>
        <taxon>Archosauria</taxon>
        <taxon>Dinosauria</taxon>
        <taxon>Saurischia</taxon>
        <taxon>Theropoda</taxon>
        <taxon>Coelurosauria</taxon>
        <taxon>Aves</taxon>
        <taxon>Neognathae</taxon>
        <taxon>Neoaves</taxon>
        <taxon>Telluraves</taxon>
        <taxon>Australaves</taxon>
        <taxon>Passeriformes</taxon>
        <taxon>Passeroidea</taxon>
        <taxon>Passeridae</taxon>
        <taxon>Chloebia</taxon>
    </lineage>
</organism>
<dbReference type="Proteomes" id="UP000276834">
    <property type="component" value="Unassembled WGS sequence"/>
</dbReference>
<proteinExistence type="predicted"/>